<name>T1X650_VARPD</name>
<evidence type="ECO:0000313" key="2">
    <source>
        <dbReference type="Proteomes" id="UP000016223"/>
    </source>
</evidence>
<dbReference type="AlphaFoldDB" id="T1X650"/>
<proteinExistence type="predicted"/>
<dbReference type="Proteomes" id="UP000016223">
    <property type="component" value="Chromosome 1"/>
</dbReference>
<dbReference type="SUPFAM" id="SSF53335">
    <property type="entry name" value="S-adenosyl-L-methionine-dependent methyltransferases"/>
    <property type="match status" value="1"/>
</dbReference>
<protein>
    <recommendedName>
        <fullName evidence="3">Methyltransferase</fullName>
    </recommendedName>
</protein>
<gene>
    <name evidence="1" type="ORF">VAPA_1c08210</name>
</gene>
<accession>T1X650</accession>
<sequence>MIVAQLQNFFTFMPMMDPRLEQTDKSFWHGFTNFYDTHLPHRIEGKILEFGVFKGNSIRWLLAKFPYALIHGADILPAQPEWPLDSRVTYHEVDQDEEEQVKSLLEKIGQGLRLLIEDGSHFPRHQSRCLRLGLDALEPGGTYVLEDIQTSHPAHSQYADEFGSAVGQTSLSVLLAFEHLKRRGEALSPSRLAVLGRGSHFTTSDIEKLFAQIASIDVYKRATLPSKCWKCGSSNFDYHSYRCECGVDLMNEADSMTVVIKKA</sequence>
<dbReference type="InterPro" id="IPR029063">
    <property type="entry name" value="SAM-dependent_MTases_sf"/>
</dbReference>
<reference evidence="1 2" key="1">
    <citation type="submission" date="2012-10" db="EMBL/GenBank/DDBJ databases">
        <title>Genome sequence of Variovorax paradoxus B4.</title>
        <authorList>
            <person name="Schuldes J."/>
            <person name="Brandt U."/>
            <person name="Hiessl S."/>
            <person name="Wuebbeler J.H."/>
            <person name="Thuermer A."/>
            <person name="Steinbuechel A."/>
            <person name="Daniel R."/>
        </authorList>
    </citation>
    <scope>NUCLEOTIDE SEQUENCE [LARGE SCALE GENOMIC DNA]</scope>
    <source>
        <strain evidence="1 2">B4</strain>
    </source>
</reference>
<dbReference type="KEGG" id="vpd:VAPA_1c08210"/>
<dbReference type="EMBL" id="CP003911">
    <property type="protein sequence ID" value="AGU47941.1"/>
    <property type="molecule type" value="Genomic_DNA"/>
</dbReference>
<evidence type="ECO:0008006" key="3">
    <source>
        <dbReference type="Google" id="ProtNLM"/>
    </source>
</evidence>
<dbReference type="HOGENOM" id="CLU_1101127_0_0_4"/>
<evidence type="ECO:0000313" key="1">
    <source>
        <dbReference type="EMBL" id="AGU47941.1"/>
    </source>
</evidence>
<dbReference type="Gene3D" id="3.40.50.150">
    <property type="entry name" value="Vaccinia Virus protein VP39"/>
    <property type="match status" value="1"/>
</dbReference>
<organism evidence="1 2">
    <name type="scientific">Variovorax paradoxus B4</name>
    <dbReference type="NCBI Taxonomy" id="1246301"/>
    <lineage>
        <taxon>Bacteria</taxon>
        <taxon>Pseudomonadati</taxon>
        <taxon>Pseudomonadota</taxon>
        <taxon>Betaproteobacteria</taxon>
        <taxon>Burkholderiales</taxon>
        <taxon>Comamonadaceae</taxon>
        <taxon>Variovorax</taxon>
    </lineage>
</organism>